<evidence type="ECO:0000313" key="2">
    <source>
        <dbReference type="EMBL" id="KAL2090079.1"/>
    </source>
</evidence>
<feature type="region of interest" description="Disordered" evidence="1">
    <location>
        <begin position="36"/>
        <end position="87"/>
    </location>
</feature>
<accession>A0ABD1JT93</accession>
<proteinExistence type="predicted"/>
<keyword evidence="3" id="KW-1185">Reference proteome</keyword>
<feature type="compositionally biased region" description="Basic and acidic residues" evidence="1">
    <location>
        <begin position="52"/>
        <end position="64"/>
    </location>
</feature>
<sequence length="980" mass="109758">MSIPERDRVLKEMEDAVREAQRQALLGELEQYCMQVEEPSTSQASRRRRPKKTEDVRWIKRDSDGNIIYANPRSSRKPAGTPRPKQSVIGVSESTAVETVVEVRSDFTAVTAEAFLEELHQSLAEDIEGDSPPCLRPPQASSDWMTRKRQLSEWWGKERPQLVNNMLARQHAAPRICQLCGNNPAVICCSDCRPQPYLCGQCDIRVHQRQVFHNRDLMTDTFFHPLPPTTCVLDSVLTHCERLVPLEMPDKVCNCLRSSVIAGQSIAVVSMNGRYDLRLPQIKCEACEASWSPELGDLIRSDSFRQSFLEWEAARYEVDKLTREDHFNCPACSPDMLAVSVDGNRKLYRFKTAARSEEKAIFDGVFIANDGDVQRFVDYIHTATNHVSGRGVCGGHWSAAREMSRKASGKTDEEGLELAVCRHGVLLRALNMFRGEIFAYPLYLQQQMASKAITFFAMDVACKYWPYLQKVAEKCPELQHLLDMRPFLSVFHAKAHDFMCEVKWSGAYQEGAGSTLGEEVEQCNAFLSRIAVTTKHMSKAGRTDMLTVMGMRWNQQKINHLSSTLTRRYQKTTVALEEQLQNLEAMKIQMGITDDQLESWVIDVKQWAGGTTSPTDGAVAAVASRIEDLVASVKRRSQFLYKDSDGSKQRARMRRKIREEKAILTSVVDKYNSMVEQEEQLNMDDILSKSIVWPWQLKHSDVVGLATKRKAFDAAMAVKRLEEEKRIIIAEMQKHWRDLCGRGATLDQISQLTVTGETLGLLEDGLKGLQSLVLKKKKARRTMEEHVKKMYMKILTDTGMNLSDHSDSEEEYGGICVVHINPQHLLLVSVVNSNPQHLLLICVVNINLQHMMLISVGNINLQHLLLVSVANINLQQLSQPPPSFCDAKAPPKFKAQDCSPGASSGSPSLALDAVPGSHATASSHLLRMTAVFLGQGAPLKGPPESPLCIPAARPDVTESQIFVGPACSATCAWQLGNNNH</sequence>
<gene>
    <name evidence="2" type="ORF">ACEWY4_014767</name>
</gene>
<protein>
    <recommendedName>
        <fullName evidence="4">CxC3 like cysteine cluster domain-containing protein</fullName>
    </recommendedName>
</protein>
<dbReference type="PANTHER" id="PTHR33104">
    <property type="entry name" value="SI:DKEY-29D5.2"/>
    <property type="match status" value="1"/>
</dbReference>
<comment type="caution">
    <text evidence="2">The sequence shown here is derived from an EMBL/GenBank/DDBJ whole genome shotgun (WGS) entry which is preliminary data.</text>
</comment>
<dbReference type="CDD" id="cd19757">
    <property type="entry name" value="Bbox1"/>
    <property type="match status" value="1"/>
</dbReference>
<dbReference type="EMBL" id="JBHFQA010000012">
    <property type="protein sequence ID" value="KAL2090079.1"/>
    <property type="molecule type" value="Genomic_DNA"/>
</dbReference>
<dbReference type="InterPro" id="IPR040521">
    <property type="entry name" value="KDZ"/>
</dbReference>
<dbReference type="Proteomes" id="UP001591681">
    <property type="component" value="Unassembled WGS sequence"/>
</dbReference>
<reference evidence="2 3" key="1">
    <citation type="submission" date="2024-09" db="EMBL/GenBank/DDBJ databases">
        <title>A chromosome-level genome assembly of Gray's grenadier anchovy, Coilia grayii.</title>
        <authorList>
            <person name="Fu Z."/>
        </authorList>
    </citation>
    <scope>NUCLEOTIDE SEQUENCE [LARGE SCALE GENOMIC DNA]</scope>
    <source>
        <strain evidence="2">G4</strain>
        <tissue evidence="2">Muscle</tissue>
    </source>
</reference>
<dbReference type="AlphaFoldDB" id="A0ABD1JT93"/>
<dbReference type="Pfam" id="PF18758">
    <property type="entry name" value="KDZ"/>
    <property type="match status" value="1"/>
</dbReference>
<evidence type="ECO:0000313" key="3">
    <source>
        <dbReference type="Proteomes" id="UP001591681"/>
    </source>
</evidence>
<dbReference type="PANTHER" id="PTHR33104:SF2">
    <property type="entry name" value="CXC3 LIKE CYSTEINE CLUSTER DOMAIN-CONTAINING PROTEIN"/>
    <property type="match status" value="1"/>
</dbReference>
<organism evidence="2 3">
    <name type="scientific">Coilia grayii</name>
    <name type="common">Gray's grenadier anchovy</name>
    <dbReference type="NCBI Taxonomy" id="363190"/>
    <lineage>
        <taxon>Eukaryota</taxon>
        <taxon>Metazoa</taxon>
        <taxon>Chordata</taxon>
        <taxon>Craniata</taxon>
        <taxon>Vertebrata</taxon>
        <taxon>Euteleostomi</taxon>
        <taxon>Actinopterygii</taxon>
        <taxon>Neopterygii</taxon>
        <taxon>Teleostei</taxon>
        <taxon>Clupei</taxon>
        <taxon>Clupeiformes</taxon>
        <taxon>Clupeoidei</taxon>
        <taxon>Engraulidae</taxon>
        <taxon>Coilinae</taxon>
        <taxon>Coilia</taxon>
    </lineage>
</organism>
<evidence type="ECO:0000256" key="1">
    <source>
        <dbReference type="SAM" id="MobiDB-lite"/>
    </source>
</evidence>
<name>A0ABD1JT93_9TELE</name>
<evidence type="ECO:0008006" key="4">
    <source>
        <dbReference type="Google" id="ProtNLM"/>
    </source>
</evidence>